<protein>
    <submittedName>
        <fullName evidence="3">Putative major pilin subunit</fullName>
    </submittedName>
</protein>
<dbReference type="NCBIfam" id="TIGR02532">
    <property type="entry name" value="IV_pilin_GFxxxE"/>
    <property type="match status" value="1"/>
</dbReference>
<dbReference type="PANTHER" id="PTHR30093:SF2">
    <property type="entry name" value="TYPE II SECRETION SYSTEM PROTEIN H"/>
    <property type="match status" value="1"/>
</dbReference>
<dbReference type="AlphaFoldDB" id="A0A517T4U4"/>
<evidence type="ECO:0000313" key="4">
    <source>
        <dbReference type="Proteomes" id="UP000319976"/>
    </source>
</evidence>
<keyword evidence="1" id="KW-0472">Membrane</keyword>
<keyword evidence="1" id="KW-0812">Transmembrane</keyword>
<accession>A0A517T4U4</accession>
<dbReference type="PROSITE" id="PS00409">
    <property type="entry name" value="PROKAR_NTER_METHYL"/>
    <property type="match status" value="1"/>
</dbReference>
<proteinExistence type="predicted"/>
<dbReference type="EMBL" id="CP036316">
    <property type="protein sequence ID" value="QDT63371.1"/>
    <property type="molecule type" value="Genomic_DNA"/>
</dbReference>
<feature type="domain" description="DUF1559" evidence="2">
    <location>
        <begin position="41"/>
        <end position="358"/>
    </location>
</feature>
<feature type="transmembrane region" description="Helical" evidence="1">
    <location>
        <begin position="20"/>
        <end position="40"/>
    </location>
</feature>
<dbReference type="InterPro" id="IPR045584">
    <property type="entry name" value="Pilin-like"/>
</dbReference>
<dbReference type="Gene3D" id="3.30.700.10">
    <property type="entry name" value="Glycoprotein, Type 4 Pilin"/>
    <property type="match status" value="1"/>
</dbReference>
<evidence type="ECO:0000256" key="1">
    <source>
        <dbReference type="SAM" id="Phobius"/>
    </source>
</evidence>
<dbReference type="PANTHER" id="PTHR30093">
    <property type="entry name" value="GENERAL SECRETION PATHWAY PROTEIN G"/>
    <property type="match status" value="1"/>
</dbReference>
<dbReference type="Pfam" id="PF07596">
    <property type="entry name" value="SBP_bac_10"/>
    <property type="match status" value="1"/>
</dbReference>
<name>A0A517T4U4_9PLAN</name>
<evidence type="ECO:0000313" key="3">
    <source>
        <dbReference type="EMBL" id="QDT63371.1"/>
    </source>
</evidence>
<evidence type="ECO:0000259" key="2">
    <source>
        <dbReference type="Pfam" id="PF07596"/>
    </source>
</evidence>
<reference evidence="3 4" key="1">
    <citation type="submission" date="2019-02" db="EMBL/GenBank/DDBJ databases">
        <title>Deep-cultivation of Planctomycetes and their phenomic and genomic characterization uncovers novel biology.</title>
        <authorList>
            <person name="Wiegand S."/>
            <person name="Jogler M."/>
            <person name="Boedeker C."/>
            <person name="Pinto D."/>
            <person name="Vollmers J."/>
            <person name="Rivas-Marin E."/>
            <person name="Kohn T."/>
            <person name="Peeters S.H."/>
            <person name="Heuer A."/>
            <person name="Rast P."/>
            <person name="Oberbeckmann S."/>
            <person name="Bunk B."/>
            <person name="Jeske O."/>
            <person name="Meyerdierks A."/>
            <person name="Storesund J.E."/>
            <person name="Kallscheuer N."/>
            <person name="Luecker S."/>
            <person name="Lage O.M."/>
            <person name="Pohl T."/>
            <person name="Merkel B.J."/>
            <person name="Hornburger P."/>
            <person name="Mueller R.-W."/>
            <person name="Bruemmer F."/>
            <person name="Labrenz M."/>
            <person name="Spormann A.M."/>
            <person name="Op den Camp H."/>
            <person name="Overmann J."/>
            <person name="Amann R."/>
            <person name="Jetten M.S.M."/>
            <person name="Mascher T."/>
            <person name="Medema M.H."/>
            <person name="Devos D.P."/>
            <person name="Kaster A.-K."/>
            <person name="Ovreas L."/>
            <person name="Rohde M."/>
            <person name="Galperin M.Y."/>
            <person name="Jogler C."/>
        </authorList>
    </citation>
    <scope>NUCLEOTIDE SEQUENCE [LARGE SCALE GENOMIC DNA]</scope>
    <source>
        <strain evidence="3 4">V22</strain>
    </source>
</reference>
<dbReference type="InterPro" id="IPR012902">
    <property type="entry name" value="N_methyl_site"/>
</dbReference>
<dbReference type="InterPro" id="IPR011453">
    <property type="entry name" value="DUF1559"/>
</dbReference>
<dbReference type="NCBIfam" id="TIGR04294">
    <property type="entry name" value="pre_pil_HX9DG"/>
    <property type="match status" value="1"/>
</dbReference>
<gene>
    <name evidence="3" type="ORF">V22_05920</name>
</gene>
<sequence>MKTQAFRRMDSRHPRGFTLIELLVVIGIIAILIALLLPAVQQAREAARRSQCKNNLKQIGLAFHNYHDVHSTLPPGLTPTMAAGYRDNPNDPRGVCASSGVHDYDTGWTWAAMLYPYLDQANLYETLGVGQQSTAEMAAQLDRAGNEITTAFQTQISILQCPSDPKPLFHKEISIRSSPAGRVDFGANAFSTPTTKFEIPIVNYVANHSTRGIHPVSITSAYDPSGNLCRIDDYDGVFGIWSRTRFRDITDGTSNTILVGEKAYGKVLRPSDQTLSQGGTAHIAGVGRGHIAPTSGISRGGIAMVGINPNADFNGNDDINDWEVLQARYMFQSLHTGGVQFLFADGSVHFLSDVIDQELSAATHVIPASTSSINSVLEFLMSKADGNVVGGF</sequence>
<keyword evidence="4" id="KW-1185">Reference proteome</keyword>
<dbReference type="RefSeq" id="WP_231734141.1">
    <property type="nucleotide sequence ID" value="NZ_CP036316.1"/>
</dbReference>
<dbReference type="Proteomes" id="UP000319976">
    <property type="component" value="Chromosome"/>
</dbReference>
<organism evidence="3 4">
    <name type="scientific">Calycomorphotria hydatis</name>
    <dbReference type="NCBI Taxonomy" id="2528027"/>
    <lineage>
        <taxon>Bacteria</taxon>
        <taxon>Pseudomonadati</taxon>
        <taxon>Planctomycetota</taxon>
        <taxon>Planctomycetia</taxon>
        <taxon>Planctomycetales</taxon>
        <taxon>Planctomycetaceae</taxon>
        <taxon>Calycomorphotria</taxon>
    </lineage>
</organism>
<dbReference type="KEGG" id="chya:V22_05920"/>
<keyword evidence="1" id="KW-1133">Transmembrane helix</keyword>
<dbReference type="InterPro" id="IPR027558">
    <property type="entry name" value="Pre_pil_HX9DG_C"/>
</dbReference>
<dbReference type="Pfam" id="PF07963">
    <property type="entry name" value="N_methyl"/>
    <property type="match status" value="1"/>
</dbReference>
<dbReference type="SUPFAM" id="SSF54523">
    <property type="entry name" value="Pili subunits"/>
    <property type="match status" value="1"/>
</dbReference>